<gene>
    <name evidence="2" type="ORF">BGI42_11455</name>
</gene>
<organism evidence="2 3">
    <name type="scientific">Clostridium taeniosporum</name>
    <dbReference type="NCBI Taxonomy" id="394958"/>
    <lineage>
        <taxon>Bacteria</taxon>
        <taxon>Bacillati</taxon>
        <taxon>Bacillota</taxon>
        <taxon>Clostridia</taxon>
        <taxon>Eubacteriales</taxon>
        <taxon>Clostridiaceae</taxon>
        <taxon>Clostridium</taxon>
    </lineage>
</organism>
<dbReference type="STRING" id="394958.BGI42_11455"/>
<sequence length="174" mass="20961">MQKFKRILYKETEDKLYKYFNKENINKGLTNQLNVLNNQIDKLNNELKDCKYINVDEESSSPGFDERVQTSSSCTSYVESQVIKLTDMKLRRKEKKELEREILLSQLSDLESIVAEMEWKVGQLKDNYKRMLSMIYRDNMNEIQISFKLHLSQSQVNKRKNKILEQIFMWEKWN</sequence>
<dbReference type="AlphaFoldDB" id="A0A1D7XLS8"/>
<keyword evidence="1" id="KW-0175">Coiled coil</keyword>
<keyword evidence="3" id="KW-1185">Reference proteome</keyword>
<evidence type="ECO:0000256" key="1">
    <source>
        <dbReference type="SAM" id="Coils"/>
    </source>
</evidence>
<proteinExistence type="predicted"/>
<evidence type="ECO:0000313" key="3">
    <source>
        <dbReference type="Proteomes" id="UP000094652"/>
    </source>
</evidence>
<dbReference type="KEGG" id="ctae:BGI42_11455"/>
<reference evidence="3" key="1">
    <citation type="submission" date="2016-09" db="EMBL/GenBank/DDBJ databases">
        <title>Genomics of Clostridium taeniosporum, an organism which forms endospores with ribbon-like appendages.</title>
        <authorList>
            <person name="Walker J.R."/>
        </authorList>
    </citation>
    <scope>NUCLEOTIDE SEQUENCE [LARGE SCALE GENOMIC DNA]</scope>
    <source>
        <strain evidence="3">1/k</strain>
    </source>
</reference>
<protein>
    <submittedName>
        <fullName evidence="2">Uncharacterized protein</fullName>
    </submittedName>
</protein>
<dbReference type="Proteomes" id="UP000094652">
    <property type="component" value="Chromosome"/>
</dbReference>
<feature type="coiled-coil region" evidence="1">
    <location>
        <begin position="26"/>
        <end position="53"/>
    </location>
</feature>
<accession>A0A1D7XLS8</accession>
<dbReference type="RefSeq" id="WP_069680447.1">
    <property type="nucleotide sequence ID" value="NZ_CP017253.2"/>
</dbReference>
<name>A0A1D7XLS8_9CLOT</name>
<dbReference type="OrthoDB" id="1935035at2"/>
<evidence type="ECO:0000313" key="2">
    <source>
        <dbReference type="EMBL" id="AOR24312.1"/>
    </source>
</evidence>
<feature type="coiled-coil region" evidence="1">
    <location>
        <begin position="93"/>
        <end position="127"/>
    </location>
</feature>
<dbReference type="EMBL" id="CP017253">
    <property type="protein sequence ID" value="AOR24312.1"/>
    <property type="molecule type" value="Genomic_DNA"/>
</dbReference>